<proteinExistence type="predicted"/>
<feature type="region of interest" description="Disordered" evidence="1">
    <location>
        <begin position="37"/>
        <end position="60"/>
    </location>
</feature>
<protein>
    <submittedName>
        <fullName evidence="2">Uncharacterized protein</fullName>
    </submittedName>
</protein>
<gene>
    <name evidence="2" type="ORF">GEV33_004657</name>
</gene>
<sequence length="116" mass="12877">MGSHGHRPRRIIRARLTAGGKQCLWVKCCIRGKIESGGRDWQQFNPDRHSTQGPETLGRNTLQHADPDLISIRADTPHAKSCGPQASGAGHRLVQRRGSNPQEKLRKSLFGLLHSK</sequence>
<name>A0A8J6HNZ9_TENMO</name>
<reference evidence="2" key="2">
    <citation type="submission" date="2021-08" db="EMBL/GenBank/DDBJ databases">
        <authorList>
            <person name="Eriksson T."/>
        </authorList>
    </citation>
    <scope>NUCLEOTIDE SEQUENCE</scope>
    <source>
        <strain evidence="2">Stoneville</strain>
        <tissue evidence="2">Whole head</tissue>
    </source>
</reference>
<comment type="caution">
    <text evidence="2">The sequence shown here is derived from an EMBL/GenBank/DDBJ whole genome shotgun (WGS) entry which is preliminary data.</text>
</comment>
<dbReference type="EMBL" id="JABDTM020018328">
    <property type="protein sequence ID" value="KAH0818134.1"/>
    <property type="molecule type" value="Genomic_DNA"/>
</dbReference>
<feature type="region of interest" description="Disordered" evidence="1">
    <location>
        <begin position="77"/>
        <end position="110"/>
    </location>
</feature>
<accession>A0A8J6HNZ9</accession>
<feature type="compositionally biased region" description="Polar residues" evidence="1">
    <location>
        <begin position="51"/>
        <end position="60"/>
    </location>
</feature>
<organism evidence="2 3">
    <name type="scientific">Tenebrio molitor</name>
    <name type="common">Yellow mealworm beetle</name>
    <dbReference type="NCBI Taxonomy" id="7067"/>
    <lineage>
        <taxon>Eukaryota</taxon>
        <taxon>Metazoa</taxon>
        <taxon>Ecdysozoa</taxon>
        <taxon>Arthropoda</taxon>
        <taxon>Hexapoda</taxon>
        <taxon>Insecta</taxon>
        <taxon>Pterygota</taxon>
        <taxon>Neoptera</taxon>
        <taxon>Endopterygota</taxon>
        <taxon>Coleoptera</taxon>
        <taxon>Polyphaga</taxon>
        <taxon>Cucujiformia</taxon>
        <taxon>Tenebrionidae</taxon>
        <taxon>Tenebrio</taxon>
    </lineage>
</organism>
<evidence type="ECO:0000313" key="3">
    <source>
        <dbReference type="Proteomes" id="UP000719412"/>
    </source>
</evidence>
<evidence type="ECO:0000256" key="1">
    <source>
        <dbReference type="SAM" id="MobiDB-lite"/>
    </source>
</evidence>
<dbReference type="AlphaFoldDB" id="A0A8J6HNZ9"/>
<evidence type="ECO:0000313" key="2">
    <source>
        <dbReference type="EMBL" id="KAH0818134.1"/>
    </source>
</evidence>
<dbReference type="Proteomes" id="UP000719412">
    <property type="component" value="Unassembled WGS sequence"/>
</dbReference>
<reference evidence="2" key="1">
    <citation type="journal article" date="2020" name="J Insects Food Feed">
        <title>The yellow mealworm (Tenebrio molitor) genome: a resource for the emerging insects as food and feed industry.</title>
        <authorList>
            <person name="Eriksson T."/>
            <person name="Andere A."/>
            <person name="Kelstrup H."/>
            <person name="Emery V."/>
            <person name="Picard C."/>
        </authorList>
    </citation>
    <scope>NUCLEOTIDE SEQUENCE</scope>
    <source>
        <strain evidence="2">Stoneville</strain>
        <tissue evidence="2">Whole head</tissue>
    </source>
</reference>
<keyword evidence="3" id="KW-1185">Reference proteome</keyword>